<dbReference type="PANTHER" id="PTHR13479">
    <property type="entry name" value="30S RIBOSOMAL PROTEIN S18"/>
    <property type="match status" value="1"/>
</dbReference>
<keyword evidence="9" id="KW-1185">Reference proteome</keyword>
<dbReference type="Gene3D" id="4.10.640.10">
    <property type="entry name" value="Ribosomal protein S18"/>
    <property type="match status" value="1"/>
</dbReference>
<proteinExistence type="inferred from homology"/>
<dbReference type="GO" id="GO:0003735">
    <property type="term" value="F:structural constituent of ribosome"/>
    <property type="evidence" value="ECO:0007669"/>
    <property type="project" value="InterPro"/>
</dbReference>
<reference evidence="8" key="3">
    <citation type="submission" date="2025-09" db="UniProtKB">
        <authorList>
            <consortium name="Ensembl"/>
        </authorList>
    </citation>
    <scope>IDENTIFICATION</scope>
</reference>
<dbReference type="GO" id="GO:0005763">
    <property type="term" value="C:mitochondrial small ribosomal subunit"/>
    <property type="evidence" value="ECO:0007669"/>
    <property type="project" value="TreeGrafter"/>
</dbReference>
<evidence type="ECO:0000256" key="6">
    <source>
        <dbReference type="ARBA" id="ARBA00061060"/>
    </source>
</evidence>
<protein>
    <recommendedName>
        <fullName evidence="7">Large ribosomal subunit protein mL66</fullName>
    </recommendedName>
</protein>
<sequence length="287" mass="31197">MVALNVLVSGCGRFLRGLLTGPTVTSWARPPARGFREVVEIQEGKTTIIEGRITGTPKESPNPPNPSGQCPICRWNLKHKYSYEDVLLLSQFIRPHGGMLPRSITGLCQEEHRKIEECVKMAHRAGKGPSGRGGRGLWAPLHLPHLQAPPKRAVCVQRLHYTHPQCQPPTPLGFLFSPQSCRGSAETILLNAFPSIQVCSQITGPSFLKDLFQRPDPDSTGTQTWAREASSWSSSCSSGKLERSVPSSLNATPPPHQSHRCARLCYSPSASLSVLPCPSPAGHLAHG</sequence>
<dbReference type="GO" id="GO:0070181">
    <property type="term" value="F:small ribosomal subunit rRNA binding"/>
    <property type="evidence" value="ECO:0007669"/>
    <property type="project" value="TreeGrafter"/>
</dbReference>
<evidence type="ECO:0000256" key="3">
    <source>
        <dbReference type="ARBA" id="ARBA00022980"/>
    </source>
</evidence>
<dbReference type="SUPFAM" id="SSF46911">
    <property type="entry name" value="Ribosomal protein S18"/>
    <property type="match status" value="1"/>
</dbReference>
<comment type="subcellular location">
    <subcellularLocation>
        <location evidence="1">Mitochondrion</location>
    </subcellularLocation>
</comment>
<keyword evidence="5" id="KW-0687">Ribonucleoprotein</keyword>
<evidence type="ECO:0000256" key="2">
    <source>
        <dbReference type="ARBA" id="ARBA00022946"/>
    </source>
</evidence>
<comment type="similarity">
    <text evidence="6">Belongs to the bacterial ribosomal protein bS18 family. Mitochondrion-specific ribosomal protein mL66 subfamily.</text>
</comment>
<evidence type="ECO:0000256" key="5">
    <source>
        <dbReference type="ARBA" id="ARBA00023274"/>
    </source>
</evidence>
<reference evidence="8" key="1">
    <citation type="submission" date="2019-05" db="EMBL/GenBank/DDBJ databases">
        <authorList>
            <person name="Zhang S."/>
            <person name="Liu J."/>
        </authorList>
    </citation>
    <scope>NUCLEOTIDE SEQUENCE [LARGE SCALE GENOMIC DNA]</scope>
</reference>
<accession>A0A8B9X5Q6</accession>
<dbReference type="Proteomes" id="UP000694520">
    <property type="component" value="Chromosome 24"/>
</dbReference>
<evidence type="ECO:0000313" key="8">
    <source>
        <dbReference type="Ensembl" id="ENSBGRP00000016949.1"/>
    </source>
</evidence>
<dbReference type="AlphaFoldDB" id="A0A8B9X5Q6"/>
<evidence type="ECO:0000256" key="4">
    <source>
        <dbReference type="ARBA" id="ARBA00023128"/>
    </source>
</evidence>
<dbReference type="GO" id="GO:0005743">
    <property type="term" value="C:mitochondrial inner membrane"/>
    <property type="evidence" value="ECO:0007669"/>
    <property type="project" value="UniProtKB-ARBA"/>
</dbReference>
<name>A0A8B9X5Q6_BOSMU</name>
<dbReference type="GeneTree" id="ENSGT00390000006493"/>
<dbReference type="FunFam" id="4.10.640.10:FF:000011">
    <property type="entry name" value="28S ribosomal protein S18a, mitochondrial"/>
    <property type="match status" value="1"/>
</dbReference>
<keyword evidence="4" id="KW-0496">Mitochondrion</keyword>
<dbReference type="InterPro" id="IPR036870">
    <property type="entry name" value="Ribosomal_bS18_sf"/>
</dbReference>
<evidence type="ECO:0000256" key="1">
    <source>
        <dbReference type="ARBA" id="ARBA00004173"/>
    </source>
</evidence>
<evidence type="ECO:0000256" key="7">
    <source>
        <dbReference type="ARBA" id="ARBA00071652"/>
    </source>
</evidence>
<dbReference type="Ensembl" id="ENSBGRT00000019590.1">
    <property type="protein sequence ID" value="ENSBGRP00000016949.1"/>
    <property type="gene ID" value="ENSBGRG00000010432.1"/>
</dbReference>
<dbReference type="Pfam" id="PF01084">
    <property type="entry name" value="Ribosomal_S18"/>
    <property type="match status" value="1"/>
</dbReference>
<dbReference type="GO" id="GO:0032543">
    <property type="term" value="P:mitochondrial translation"/>
    <property type="evidence" value="ECO:0007669"/>
    <property type="project" value="TreeGrafter"/>
</dbReference>
<dbReference type="InterPro" id="IPR001648">
    <property type="entry name" value="Ribosomal_bS18"/>
</dbReference>
<reference evidence="8" key="2">
    <citation type="submission" date="2025-08" db="UniProtKB">
        <authorList>
            <consortium name="Ensembl"/>
        </authorList>
    </citation>
    <scope>IDENTIFICATION</scope>
</reference>
<evidence type="ECO:0000313" key="9">
    <source>
        <dbReference type="Proteomes" id="UP000694520"/>
    </source>
</evidence>
<keyword evidence="2" id="KW-0809">Transit peptide</keyword>
<organism evidence="8 9">
    <name type="scientific">Bos mutus grunniens</name>
    <name type="common">Wild yak</name>
    <name type="synonym">Bos grunniens</name>
    <dbReference type="NCBI Taxonomy" id="30521"/>
    <lineage>
        <taxon>Eukaryota</taxon>
        <taxon>Metazoa</taxon>
        <taxon>Chordata</taxon>
        <taxon>Craniata</taxon>
        <taxon>Vertebrata</taxon>
        <taxon>Euteleostomi</taxon>
        <taxon>Mammalia</taxon>
        <taxon>Eutheria</taxon>
        <taxon>Laurasiatheria</taxon>
        <taxon>Artiodactyla</taxon>
        <taxon>Ruminantia</taxon>
        <taxon>Pecora</taxon>
        <taxon>Bovidae</taxon>
        <taxon>Bovinae</taxon>
        <taxon>Bos</taxon>
    </lineage>
</organism>
<keyword evidence="3" id="KW-0689">Ribosomal protein</keyword>
<dbReference type="PANTHER" id="PTHR13479:SF66">
    <property type="entry name" value="LARGE RIBOSOMAL SUBUNIT PROTEIN ML66"/>
    <property type="match status" value="1"/>
</dbReference>